<name>A0A918CY27_9ACTN</name>
<dbReference type="EMBL" id="BMML01000057">
    <property type="protein sequence ID" value="GGN46761.1"/>
    <property type="molecule type" value="Genomic_DNA"/>
</dbReference>
<dbReference type="Proteomes" id="UP000653411">
    <property type="component" value="Unassembled WGS sequence"/>
</dbReference>
<comment type="caution">
    <text evidence="1">The sequence shown here is derived from an EMBL/GenBank/DDBJ whole genome shotgun (WGS) entry which is preliminary data.</text>
</comment>
<dbReference type="RefSeq" id="WP_189269654.1">
    <property type="nucleotide sequence ID" value="NZ_BMML01000057.1"/>
</dbReference>
<keyword evidence="2" id="KW-1185">Reference proteome</keyword>
<accession>A0A918CY27</accession>
<gene>
    <name evidence="1" type="ORF">GCM10011578_099880</name>
</gene>
<organism evidence="1 2">
    <name type="scientific">Streptomyces fuscichromogenes</name>
    <dbReference type="NCBI Taxonomy" id="1324013"/>
    <lineage>
        <taxon>Bacteria</taxon>
        <taxon>Bacillati</taxon>
        <taxon>Actinomycetota</taxon>
        <taxon>Actinomycetes</taxon>
        <taxon>Kitasatosporales</taxon>
        <taxon>Streptomycetaceae</taxon>
        <taxon>Streptomyces</taxon>
    </lineage>
</organism>
<reference evidence="1" key="2">
    <citation type="submission" date="2020-09" db="EMBL/GenBank/DDBJ databases">
        <authorList>
            <person name="Sun Q."/>
            <person name="Zhou Y."/>
        </authorList>
    </citation>
    <scope>NUCLEOTIDE SEQUENCE</scope>
    <source>
        <strain evidence="1">CGMCC 4.7110</strain>
    </source>
</reference>
<sequence length="228" mass="24127">MTEEQPTTRQDEGLGAIVVNLLAAFEGLGAEHQALTGEERETTATERRGTVRRMIQSITETSSILVRAVNELAKVYGLREFGIDGQMSKDADGRAYSPLHTAGSPRQVLYEAAMDVEAAAQLLEEAYRPTKKYPGLATARRPREMKAVLSNLRGALGGLGAEFVACGLTEASGEFDPCIASLGELETRTCTVVPAQAPGPTADAVTAAILADPEIARAAAAALQRRTA</sequence>
<evidence type="ECO:0000313" key="2">
    <source>
        <dbReference type="Proteomes" id="UP000653411"/>
    </source>
</evidence>
<proteinExistence type="predicted"/>
<reference evidence="1" key="1">
    <citation type="journal article" date="2014" name="Int. J. Syst. Evol. Microbiol.">
        <title>Complete genome sequence of Corynebacterium casei LMG S-19264T (=DSM 44701T), isolated from a smear-ripened cheese.</title>
        <authorList>
            <consortium name="US DOE Joint Genome Institute (JGI-PGF)"/>
            <person name="Walter F."/>
            <person name="Albersmeier A."/>
            <person name="Kalinowski J."/>
            <person name="Ruckert C."/>
        </authorList>
    </citation>
    <scope>NUCLEOTIDE SEQUENCE</scope>
    <source>
        <strain evidence="1">CGMCC 4.7110</strain>
    </source>
</reference>
<dbReference type="AlphaFoldDB" id="A0A918CY27"/>
<evidence type="ECO:0000313" key="1">
    <source>
        <dbReference type="EMBL" id="GGN46761.1"/>
    </source>
</evidence>
<protein>
    <submittedName>
        <fullName evidence="1">Uncharacterized protein</fullName>
    </submittedName>
</protein>